<dbReference type="InterPro" id="IPR002549">
    <property type="entry name" value="AI-2E-like"/>
</dbReference>
<feature type="transmembrane region" description="Helical" evidence="6">
    <location>
        <begin position="223"/>
        <end position="248"/>
    </location>
</feature>
<feature type="non-terminal residue" evidence="7">
    <location>
        <position position="1"/>
    </location>
</feature>
<comment type="caution">
    <text evidence="7">The sequence shown here is derived from an EMBL/GenBank/DDBJ whole genome shotgun (WGS) entry which is preliminary data.</text>
</comment>
<evidence type="ECO:0000313" key="7">
    <source>
        <dbReference type="EMBL" id="MBD7915683.1"/>
    </source>
</evidence>
<sequence>ILTILLINISLFVIIYYFGNRLVEIFYKFYKNNTIEFNNLANSIKIFLNLDVDKSIQNIIKYVNGNMIMQGAIITSESVISYLLANIINYFILVDKNKFYRLFSCLFSEKFLESFFRKIENLKDVLKIEAKLIFLSASIITVGFKVLKINNSLFLGILCSILDILPFVGTTIVFIPIIIYNIIIKRYILVIGLVLLYILERFTREILEAKFLSSKLEIHPLAVILSIYIGVNMFGFIGVITGPIYSIIAKDIIYN</sequence>
<evidence type="ECO:0000256" key="5">
    <source>
        <dbReference type="ARBA" id="ARBA00023136"/>
    </source>
</evidence>
<reference evidence="7 8" key="1">
    <citation type="submission" date="2020-08" db="EMBL/GenBank/DDBJ databases">
        <title>A Genomic Blueprint of the Chicken Gut Microbiome.</title>
        <authorList>
            <person name="Gilroy R."/>
            <person name="Ravi A."/>
            <person name="Getino M."/>
            <person name="Pursley I."/>
            <person name="Horton D.L."/>
            <person name="Alikhan N.-F."/>
            <person name="Baker D."/>
            <person name="Gharbi K."/>
            <person name="Hall N."/>
            <person name="Watson M."/>
            <person name="Adriaenssens E.M."/>
            <person name="Foster-Nyarko E."/>
            <person name="Jarju S."/>
            <person name="Secka A."/>
            <person name="Antonio M."/>
            <person name="Oren A."/>
            <person name="Chaudhuri R."/>
            <person name="La Ragione R.M."/>
            <person name="Hildebrand F."/>
            <person name="Pallen M.J."/>
        </authorList>
    </citation>
    <scope>NUCLEOTIDE SEQUENCE [LARGE SCALE GENOMIC DNA]</scope>
    <source>
        <strain evidence="7 8">Sa3CUN1</strain>
    </source>
</reference>
<evidence type="ECO:0000256" key="1">
    <source>
        <dbReference type="ARBA" id="ARBA00004141"/>
    </source>
</evidence>
<feature type="transmembrane region" description="Helical" evidence="6">
    <location>
        <begin position="187"/>
        <end position="203"/>
    </location>
</feature>
<name>A0ABR8Q5I2_9CLOT</name>
<evidence type="ECO:0000313" key="8">
    <source>
        <dbReference type="Proteomes" id="UP000640335"/>
    </source>
</evidence>
<evidence type="ECO:0000256" key="6">
    <source>
        <dbReference type="SAM" id="Phobius"/>
    </source>
</evidence>
<keyword evidence="8" id="KW-1185">Reference proteome</keyword>
<keyword evidence="3 6" id="KW-0812">Transmembrane</keyword>
<comment type="subcellular location">
    <subcellularLocation>
        <location evidence="1">Membrane</location>
        <topology evidence="1">Multi-pass membrane protein</topology>
    </subcellularLocation>
</comment>
<dbReference type="Pfam" id="PF01594">
    <property type="entry name" value="AI-2E_transport"/>
    <property type="match status" value="1"/>
</dbReference>
<evidence type="ECO:0000256" key="4">
    <source>
        <dbReference type="ARBA" id="ARBA00022989"/>
    </source>
</evidence>
<feature type="transmembrane region" description="Helical" evidence="6">
    <location>
        <begin position="71"/>
        <end position="93"/>
    </location>
</feature>
<evidence type="ECO:0000256" key="2">
    <source>
        <dbReference type="ARBA" id="ARBA00009773"/>
    </source>
</evidence>
<dbReference type="Proteomes" id="UP000640335">
    <property type="component" value="Unassembled WGS sequence"/>
</dbReference>
<keyword evidence="4 6" id="KW-1133">Transmembrane helix</keyword>
<organism evidence="7 8">
    <name type="scientific">Clostridium gallinarum</name>
    <dbReference type="NCBI Taxonomy" id="2762246"/>
    <lineage>
        <taxon>Bacteria</taxon>
        <taxon>Bacillati</taxon>
        <taxon>Bacillota</taxon>
        <taxon>Clostridia</taxon>
        <taxon>Eubacteriales</taxon>
        <taxon>Clostridiaceae</taxon>
        <taxon>Clostridium</taxon>
    </lineage>
</organism>
<keyword evidence="5 6" id="KW-0472">Membrane</keyword>
<protein>
    <submittedName>
        <fullName evidence="7">AI-2E family transporter</fullName>
    </submittedName>
</protein>
<dbReference type="PANTHER" id="PTHR21716">
    <property type="entry name" value="TRANSMEMBRANE PROTEIN"/>
    <property type="match status" value="1"/>
</dbReference>
<dbReference type="EMBL" id="JACSQZ010000040">
    <property type="protein sequence ID" value="MBD7915683.1"/>
    <property type="molecule type" value="Genomic_DNA"/>
</dbReference>
<comment type="similarity">
    <text evidence="2">Belongs to the autoinducer-2 exporter (AI-2E) (TC 2.A.86) family.</text>
</comment>
<feature type="transmembrane region" description="Helical" evidence="6">
    <location>
        <begin position="6"/>
        <end position="23"/>
    </location>
</feature>
<gene>
    <name evidence="7" type="ORF">H9660_11055</name>
</gene>
<proteinExistence type="inferred from homology"/>
<feature type="transmembrane region" description="Helical" evidence="6">
    <location>
        <begin position="153"/>
        <end position="180"/>
    </location>
</feature>
<dbReference type="RefSeq" id="WP_191750438.1">
    <property type="nucleotide sequence ID" value="NZ_JACSQZ010000040.1"/>
</dbReference>
<dbReference type="PANTHER" id="PTHR21716:SF68">
    <property type="entry name" value="TRANSPORT PROTEIN YTVI-RELATED"/>
    <property type="match status" value="1"/>
</dbReference>
<evidence type="ECO:0000256" key="3">
    <source>
        <dbReference type="ARBA" id="ARBA00022692"/>
    </source>
</evidence>
<accession>A0ABR8Q5I2</accession>